<evidence type="ECO:0000259" key="2">
    <source>
        <dbReference type="Pfam" id="PF01494"/>
    </source>
</evidence>
<accession>A0A5R9AQF6</accession>
<keyword evidence="4" id="KW-1185">Reference proteome</keyword>
<dbReference type="Gene3D" id="3.50.50.60">
    <property type="entry name" value="FAD/NAD(P)-binding domain"/>
    <property type="match status" value="1"/>
</dbReference>
<evidence type="ECO:0000313" key="3">
    <source>
        <dbReference type="EMBL" id="TLP80076.1"/>
    </source>
</evidence>
<comment type="caution">
    <text evidence="3">The sequence shown here is derived from an EMBL/GenBank/DDBJ whole genome shotgun (WGS) entry which is preliminary data.</text>
</comment>
<dbReference type="GO" id="GO:0019622">
    <property type="term" value="P:3-(3-hydroxy)phenylpropionate catabolic process"/>
    <property type="evidence" value="ECO:0007669"/>
    <property type="project" value="TreeGrafter"/>
</dbReference>
<dbReference type="Gene3D" id="3.30.70.2450">
    <property type="match status" value="1"/>
</dbReference>
<dbReference type="AlphaFoldDB" id="A0A5R9AQF6"/>
<reference evidence="3 4" key="1">
    <citation type="submission" date="2019-05" db="EMBL/GenBank/DDBJ databases">
        <title>Nesterenkonia sp. GY239, isolated from the Southern Atlantic Ocean.</title>
        <authorList>
            <person name="Zhang G."/>
        </authorList>
    </citation>
    <scope>NUCLEOTIDE SEQUENCE [LARGE SCALE GENOMIC DNA]</scope>
    <source>
        <strain evidence="3 4">GY239</strain>
    </source>
</reference>
<keyword evidence="3" id="KW-0503">Monooxygenase</keyword>
<dbReference type="PRINTS" id="PR00420">
    <property type="entry name" value="RNGMNOXGNASE"/>
</dbReference>
<dbReference type="InterPro" id="IPR036188">
    <property type="entry name" value="FAD/NAD-bd_sf"/>
</dbReference>
<dbReference type="InterPro" id="IPR050631">
    <property type="entry name" value="PheA/TfdB_FAD_monoxygenase"/>
</dbReference>
<dbReference type="OrthoDB" id="4246007at2"/>
<keyword evidence="1" id="KW-0560">Oxidoreductase</keyword>
<sequence>MIIGAGPVGLALAAELHRRGTDVAVLEGRSRPGHGSRAIGVHPPTLAAWEPSGISEQILARAVRVRRGEARSHGRTLGSVQFDQLKTRFPFVATLPQAVTEQILAAAAPAPQRGVHVTRITPLPHQVQMQTSTGELEAPIVVVAGGARSRSLVYRSAAARRYPDRYLMADSAVDATADFPSAVIHLDAPGVLESFPLPGAHRRFVAWDRAAAQQSPAAQHARMQEALALREHSLAGTVTSFGVRRFVAPRMRHGRVIVIGDAAHEVSPIGGQGMNLGLLDAASLAPLLTDWTRSGHPPEAALRRWERARLRSARRAAGLAELNTRLGRPAPGRTNALRSSLVQLMLGPGTGGLLTRAYGMGFDLHA</sequence>
<dbReference type="Pfam" id="PF01494">
    <property type="entry name" value="FAD_binding_3"/>
    <property type="match status" value="1"/>
</dbReference>
<dbReference type="PANTHER" id="PTHR43476">
    <property type="entry name" value="3-(3-HYDROXY-PHENYL)PROPIONATE/3-HYDROXYCINNAMIC ACID HYDROXYLASE"/>
    <property type="match status" value="1"/>
</dbReference>
<dbReference type="Proteomes" id="UP000306544">
    <property type="component" value="Unassembled WGS sequence"/>
</dbReference>
<dbReference type="InterPro" id="IPR002938">
    <property type="entry name" value="FAD-bd"/>
</dbReference>
<protein>
    <submittedName>
        <fullName evidence="3">FAD-dependent monooxygenase</fullName>
    </submittedName>
</protein>
<proteinExistence type="predicted"/>
<dbReference type="GO" id="GO:0071949">
    <property type="term" value="F:FAD binding"/>
    <property type="evidence" value="ECO:0007669"/>
    <property type="project" value="InterPro"/>
</dbReference>
<evidence type="ECO:0000313" key="4">
    <source>
        <dbReference type="Proteomes" id="UP000306544"/>
    </source>
</evidence>
<dbReference type="SUPFAM" id="SSF51905">
    <property type="entry name" value="FAD/NAD(P)-binding domain"/>
    <property type="match status" value="1"/>
</dbReference>
<gene>
    <name evidence="3" type="ORF">FEF27_00060</name>
</gene>
<dbReference type="EMBL" id="VAWA01000001">
    <property type="protein sequence ID" value="TLP80076.1"/>
    <property type="molecule type" value="Genomic_DNA"/>
</dbReference>
<name>A0A5R9AQF6_9MICC</name>
<organism evidence="3 4">
    <name type="scientific">Nesterenkonia sphaerica</name>
    <dbReference type="NCBI Taxonomy" id="1804988"/>
    <lineage>
        <taxon>Bacteria</taxon>
        <taxon>Bacillati</taxon>
        <taxon>Actinomycetota</taxon>
        <taxon>Actinomycetes</taxon>
        <taxon>Micrococcales</taxon>
        <taxon>Micrococcaceae</taxon>
        <taxon>Nesterenkonia</taxon>
    </lineage>
</organism>
<dbReference type="GO" id="GO:0008688">
    <property type="term" value="F:3-(3-hydroxyphenyl)propionate hydroxylase activity"/>
    <property type="evidence" value="ECO:0007669"/>
    <property type="project" value="TreeGrafter"/>
</dbReference>
<dbReference type="PANTHER" id="PTHR43476:SF3">
    <property type="entry name" value="FAD-BINDING MONOOXYGENASE"/>
    <property type="match status" value="1"/>
</dbReference>
<feature type="domain" description="FAD-binding" evidence="2">
    <location>
        <begin position="1"/>
        <end position="316"/>
    </location>
</feature>
<evidence type="ECO:0000256" key="1">
    <source>
        <dbReference type="ARBA" id="ARBA00023002"/>
    </source>
</evidence>